<protein>
    <submittedName>
        <fullName evidence="6">Crp/Fnr family transcriptional regulator</fullName>
    </submittedName>
</protein>
<dbReference type="SUPFAM" id="SSF51206">
    <property type="entry name" value="cAMP-binding domain-like"/>
    <property type="match status" value="1"/>
</dbReference>
<evidence type="ECO:0000256" key="3">
    <source>
        <dbReference type="ARBA" id="ARBA00023163"/>
    </source>
</evidence>
<dbReference type="RefSeq" id="WP_323578026.1">
    <property type="nucleotide sequence ID" value="NZ_JAYGJQ010000002.1"/>
</dbReference>
<dbReference type="InterPro" id="IPR000595">
    <property type="entry name" value="cNMP-bd_dom"/>
</dbReference>
<sequence>MESCQNCPALKKSIFCNQHNSGPGDYPIQKRQLYLKKGQSLFTQNATLNGIYCIKKGNIKVVKSNNNGNETILRIANAGDIIGEDILLENNEFDKTGIAISDAVVCYIDKKSFSKLINNRNIGLNLLKKTLDVLKKAEEHICSCHQKKVIERLSELLLDFKKNVGSYENEKWKIDLNLNREELAMLIGTAPETAIRAFSELKKMGIISGQKIVYILKEKELISMAKNN</sequence>
<dbReference type="InterPro" id="IPR050397">
    <property type="entry name" value="Env_Response_Regulators"/>
</dbReference>
<keyword evidence="3" id="KW-0804">Transcription</keyword>
<dbReference type="EMBL" id="JAYGJQ010000002">
    <property type="protein sequence ID" value="MEA9357852.1"/>
    <property type="molecule type" value="Genomic_DNA"/>
</dbReference>
<dbReference type="Pfam" id="PF13545">
    <property type="entry name" value="HTH_Crp_2"/>
    <property type="match status" value="1"/>
</dbReference>
<dbReference type="PANTHER" id="PTHR24567:SF26">
    <property type="entry name" value="REGULATORY PROTEIN YEIL"/>
    <property type="match status" value="1"/>
</dbReference>
<dbReference type="InterPro" id="IPR018490">
    <property type="entry name" value="cNMP-bd_dom_sf"/>
</dbReference>
<feature type="domain" description="HTH crp-type" evidence="5">
    <location>
        <begin position="147"/>
        <end position="219"/>
    </location>
</feature>
<name>A0ABU5VY23_9BACT</name>
<keyword evidence="1" id="KW-0805">Transcription regulation</keyword>
<dbReference type="Gene3D" id="2.60.120.10">
    <property type="entry name" value="Jelly Rolls"/>
    <property type="match status" value="1"/>
</dbReference>
<accession>A0ABU5VY23</accession>
<dbReference type="InterPro" id="IPR012318">
    <property type="entry name" value="HTH_CRP"/>
</dbReference>
<dbReference type="PROSITE" id="PS50042">
    <property type="entry name" value="CNMP_BINDING_3"/>
    <property type="match status" value="1"/>
</dbReference>
<evidence type="ECO:0000256" key="1">
    <source>
        <dbReference type="ARBA" id="ARBA00023015"/>
    </source>
</evidence>
<dbReference type="PANTHER" id="PTHR24567">
    <property type="entry name" value="CRP FAMILY TRANSCRIPTIONAL REGULATORY PROTEIN"/>
    <property type="match status" value="1"/>
</dbReference>
<keyword evidence="2" id="KW-0238">DNA-binding</keyword>
<evidence type="ECO:0000313" key="7">
    <source>
        <dbReference type="Proteomes" id="UP001302274"/>
    </source>
</evidence>
<dbReference type="InterPro" id="IPR014710">
    <property type="entry name" value="RmlC-like_jellyroll"/>
</dbReference>
<evidence type="ECO:0000313" key="6">
    <source>
        <dbReference type="EMBL" id="MEA9357852.1"/>
    </source>
</evidence>
<dbReference type="SMART" id="SM00419">
    <property type="entry name" value="HTH_CRP"/>
    <property type="match status" value="1"/>
</dbReference>
<dbReference type="Proteomes" id="UP001302274">
    <property type="component" value="Unassembled WGS sequence"/>
</dbReference>
<dbReference type="Gene3D" id="1.10.10.10">
    <property type="entry name" value="Winged helix-like DNA-binding domain superfamily/Winged helix DNA-binding domain"/>
    <property type="match status" value="1"/>
</dbReference>
<evidence type="ECO:0000259" key="5">
    <source>
        <dbReference type="PROSITE" id="PS51063"/>
    </source>
</evidence>
<dbReference type="InterPro" id="IPR036388">
    <property type="entry name" value="WH-like_DNA-bd_sf"/>
</dbReference>
<dbReference type="PROSITE" id="PS51063">
    <property type="entry name" value="HTH_CRP_2"/>
    <property type="match status" value="1"/>
</dbReference>
<dbReference type="SUPFAM" id="SSF46785">
    <property type="entry name" value="Winged helix' DNA-binding domain"/>
    <property type="match status" value="1"/>
</dbReference>
<evidence type="ECO:0000259" key="4">
    <source>
        <dbReference type="PROSITE" id="PS50042"/>
    </source>
</evidence>
<dbReference type="InterPro" id="IPR036390">
    <property type="entry name" value="WH_DNA-bd_sf"/>
</dbReference>
<reference evidence="6 7" key="1">
    <citation type="submission" date="2023-11" db="EMBL/GenBank/DDBJ databases">
        <title>A Novel Polar Bacteriovorax (B. antarcticus) Isolated from the Biocrust in Antarctica.</title>
        <authorList>
            <person name="Mun W."/>
            <person name="Choi S.Y."/>
            <person name="Mitchell R.J."/>
        </authorList>
    </citation>
    <scope>NUCLEOTIDE SEQUENCE [LARGE SCALE GENOMIC DNA]</scope>
    <source>
        <strain evidence="6 7">PP10</strain>
    </source>
</reference>
<evidence type="ECO:0000256" key="2">
    <source>
        <dbReference type="ARBA" id="ARBA00023125"/>
    </source>
</evidence>
<dbReference type="SMART" id="SM00100">
    <property type="entry name" value="cNMP"/>
    <property type="match status" value="1"/>
</dbReference>
<comment type="caution">
    <text evidence="6">The sequence shown here is derived from an EMBL/GenBank/DDBJ whole genome shotgun (WGS) entry which is preliminary data.</text>
</comment>
<dbReference type="CDD" id="cd00038">
    <property type="entry name" value="CAP_ED"/>
    <property type="match status" value="1"/>
</dbReference>
<keyword evidence="7" id="KW-1185">Reference proteome</keyword>
<gene>
    <name evidence="6" type="ORF">SHI21_16595</name>
</gene>
<proteinExistence type="predicted"/>
<feature type="domain" description="Cyclic nucleotide-binding" evidence="4">
    <location>
        <begin position="34"/>
        <end position="117"/>
    </location>
</feature>
<dbReference type="Pfam" id="PF00027">
    <property type="entry name" value="cNMP_binding"/>
    <property type="match status" value="1"/>
</dbReference>
<organism evidence="6 7">
    <name type="scientific">Bacteriovorax antarcticus</name>
    <dbReference type="NCBI Taxonomy" id="3088717"/>
    <lineage>
        <taxon>Bacteria</taxon>
        <taxon>Pseudomonadati</taxon>
        <taxon>Bdellovibrionota</taxon>
        <taxon>Bacteriovoracia</taxon>
        <taxon>Bacteriovoracales</taxon>
        <taxon>Bacteriovoracaceae</taxon>
        <taxon>Bacteriovorax</taxon>
    </lineage>
</organism>